<dbReference type="AlphaFoldDB" id="A0A4R7FIP4"/>
<name>A0A4R7FIP4_9MICO</name>
<organism evidence="2 3">
    <name type="scientific">Amnibacterium kyonggiense</name>
    <dbReference type="NCBI Taxonomy" id="595671"/>
    <lineage>
        <taxon>Bacteria</taxon>
        <taxon>Bacillati</taxon>
        <taxon>Actinomycetota</taxon>
        <taxon>Actinomycetes</taxon>
        <taxon>Micrococcales</taxon>
        <taxon>Microbacteriaceae</taxon>
        <taxon>Amnibacterium</taxon>
    </lineage>
</organism>
<evidence type="ECO:0000256" key="1">
    <source>
        <dbReference type="SAM" id="Phobius"/>
    </source>
</evidence>
<gene>
    <name evidence="2" type="ORF">CLV52_3390</name>
</gene>
<dbReference type="OrthoDB" id="4772924at2"/>
<keyword evidence="1" id="KW-1133">Transmembrane helix</keyword>
<protein>
    <submittedName>
        <fullName evidence="2">Uncharacterized SAM-binding protein YcdF (DUF218 family)</fullName>
    </submittedName>
</protein>
<dbReference type="RefSeq" id="WP_133767531.1">
    <property type="nucleotide sequence ID" value="NZ_BAAARP010000001.1"/>
</dbReference>
<keyword evidence="1" id="KW-0812">Transmembrane</keyword>
<sequence length="186" mass="19981">MTTETTTRPTALRRLRIGGFAALGGLLVWILLGLPFFVFPATDPAPRHADVVLVLGPPVPDRVAVAERLLAERRVDTALVSVPGPQSQWDVTGLCARSDVVCFRPDPSTTRGEARELRAEAAAHGWTSAVVTTMPAHIPRARTIVGRCFGGRLSMVADAEGPYGGIAYQYLYQTAATVKSWLLQGC</sequence>
<evidence type="ECO:0000313" key="3">
    <source>
        <dbReference type="Proteomes" id="UP000295344"/>
    </source>
</evidence>
<comment type="caution">
    <text evidence="2">The sequence shown here is derived from an EMBL/GenBank/DDBJ whole genome shotgun (WGS) entry which is preliminary data.</text>
</comment>
<feature type="transmembrane region" description="Helical" evidence="1">
    <location>
        <begin position="20"/>
        <end position="39"/>
    </location>
</feature>
<reference evidence="2 3" key="1">
    <citation type="submission" date="2019-03" db="EMBL/GenBank/DDBJ databases">
        <title>Genomic Encyclopedia of Archaeal and Bacterial Type Strains, Phase II (KMG-II): from individual species to whole genera.</title>
        <authorList>
            <person name="Goeker M."/>
        </authorList>
    </citation>
    <scope>NUCLEOTIDE SEQUENCE [LARGE SCALE GENOMIC DNA]</scope>
    <source>
        <strain evidence="2 3">DSM 24782</strain>
    </source>
</reference>
<proteinExistence type="predicted"/>
<dbReference type="Proteomes" id="UP000295344">
    <property type="component" value="Unassembled WGS sequence"/>
</dbReference>
<keyword evidence="3" id="KW-1185">Reference proteome</keyword>
<evidence type="ECO:0000313" key="2">
    <source>
        <dbReference type="EMBL" id="TDS74868.1"/>
    </source>
</evidence>
<keyword evidence="1" id="KW-0472">Membrane</keyword>
<dbReference type="EMBL" id="SOAM01000004">
    <property type="protein sequence ID" value="TDS74868.1"/>
    <property type="molecule type" value="Genomic_DNA"/>
</dbReference>
<accession>A0A4R7FIP4</accession>